<keyword evidence="1" id="KW-0808">Transferase</keyword>
<proteinExistence type="predicted"/>
<organism evidence="1 2">
    <name type="scientific">Mesorhizobium shangrilense</name>
    <dbReference type="NCBI Taxonomy" id="460060"/>
    <lineage>
        <taxon>Bacteria</taxon>
        <taxon>Pseudomonadati</taxon>
        <taxon>Pseudomonadota</taxon>
        <taxon>Alphaproteobacteria</taxon>
        <taxon>Hyphomicrobiales</taxon>
        <taxon>Phyllobacteriaceae</taxon>
        <taxon>Mesorhizobium</taxon>
    </lineage>
</organism>
<comment type="caution">
    <text evidence="1">The sequence shown here is derived from an EMBL/GenBank/DDBJ whole genome shotgun (WGS) entry which is preliminary data.</text>
</comment>
<dbReference type="GO" id="GO:0016757">
    <property type="term" value="F:glycosyltransferase activity"/>
    <property type="evidence" value="ECO:0007669"/>
    <property type="project" value="UniProtKB-KW"/>
</dbReference>
<dbReference type="EMBL" id="JBEWSZ010000007">
    <property type="protein sequence ID" value="MET2832049.1"/>
    <property type="molecule type" value="Genomic_DNA"/>
</dbReference>
<dbReference type="SUPFAM" id="SSF53448">
    <property type="entry name" value="Nucleotide-diphospho-sugar transferases"/>
    <property type="match status" value="1"/>
</dbReference>
<accession>A0ABV2DQ08</accession>
<protein>
    <submittedName>
        <fullName evidence="1">Glycosyltransferase family 2 protein</fullName>
        <ecNumber evidence="1">2.4.-.-</ecNumber>
    </submittedName>
</protein>
<dbReference type="EC" id="2.4.-.-" evidence="1"/>
<dbReference type="Pfam" id="PF13704">
    <property type="entry name" value="Glyco_tranf_2_4"/>
    <property type="match status" value="1"/>
</dbReference>
<name>A0ABV2DQ08_9HYPH</name>
<dbReference type="InterPro" id="IPR029044">
    <property type="entry name" value="Nucleotide-diphossugar_trans"/>
</dbReference>
<dbReference type="Gene3D" id="3.90.550.10">
    <property type="entry name" value="Spore Coat Polysaccharide Biosynthesis Protein SpsA, Chain A"/>
    <property type="match status" value="1"/>
</dbReference>
<keyword evidence="2" id="KW-1185">Reference proteome</keyword>
<sequence length="350" mass="39726">MTLAVSSFAGASRLGRDHGAGVVSLQSPKHLARLDDRPIDMIDGEILCFVGLRNEAALLPQLLDHYRRLGVDRFFFLDNGSTDGTRELILEQPDSHCFHTEGSHFAENVEPPRWINTLMNVFGTGHWCLSIDADELLVYPDCQRANLRQLCSYLDLTGAEAVIGSMVDMYADGPLADCSYDGRLPLLEASPYFDPEPGWLRARDGMYPPEQMFGGVRQRVFWHGRFKQTLPPCLTKVPIVRWGRGRHYHVAQHTISEVRFSELRIALLHFKFVWGIRHKSASALSENVRLREKGLEERAAYLEALERNPKLALRNSRSVRYRGDATQLVELGWMKTSGRYAEFVSTLTTH</sequence>
<gene>
    <name evidence="1" type="ORF">ABVQ20_34385</name>
</gene>
<reference evidence="1 2" key="1">
    <citation type="submission" date="2024-06" db="EMBL/GenBank/DDBJ databases">
        <authorList>
            <person name="Kim D.-U."/>
        </authorList>
    </citation>
    <scope>NUCLEOTIDE SEQUENCE [LARGE SCALE GENOMIC DNA]</scope>
    <source>
        <strain evidence="1 2">KACC15460</strain>
    </source>
</reference>
<keyword evidence="1" id="KW-0328">Glycosyltransferase</keyword>
<evidence type="ECO:0000313" key="1">
    <source>
        <dbReference type="EMBL" id="MET2832049.1"/>
    </source>
</evidence>
<dbReference type="RefSeq" id="WP_354464278.1">
    <property type="nucleotide sequence ID" value="NZ_JBEWSZ010000007.1"/>
</dbReference>
<evidence type="ECO:0000313" key="2">
    <source>
        <dbReference type="Proteomes" id="UP001548832"/>
    </source>
</evidence>
<dbReference type="Proteomes" id="UP001548832">
    <property type="component" value="Unassembled WGS sequence"/>
</dbReference>